<gene>
    <name evidence="1" type="ORF">POPTR_004G127001v4</name>
</gene>
<reference evidence="1 2" key="1">
    <citation type="journal article" date="2006" name="Science">
        <title>The genome of black cottonwood, Populus trichocarpa (Torr. &amp; Gray).</title>
        <authorList>
            <person name="Tuskan G.A."/>
            <person name="Difazio S."/>
            <person name="Jansson S."/>
            <person name="Bohlmann J."/>
            <person name="Grigoriev I."/>
            <person name="Hellsten U."/>
            <person name="Putnam N."/>
            <person name="Ralph S."/>
            <person name="Rombauts S."/>
            <person name="Salamov A."/>
            <person name="Schein J."/>
            <person name="Sterck L."/>
            <person name="Aerts A."/>
            <person name="Bhalerao R.R."/>
            <person name="Bhalerao R.P."/>
            <person name="Blaudez D."/>
            <person name="Boerjan W."/>
            <person name="Brun A."/>
            <person name="Brunner A."/>
            <person name="Busov V."/>
            <person name="Campbell M."/>
            <person name="Carlson J."/>
            <person name="Chalot M."/>
            <person name="Chapman J."/>
            <person name="Chen G.L."/>
            <person name="Cooper D."/>
            <person name="Coutinho P.M."/>
            <person name="Couturier J."/>
            <person name="Covert S."/>
            <person name="Cronk Q."/>
            <person name="Cunningham R."/>
            <person name="Davis J."/>
            <person name="Degroeve S."/>
            <person name="Dejardin A."/>
            <person name="Depamphilis C."/>
            <person name="Detter J."/>
            <person name="Dirks B."/>
            <person name="Dubchak I."/>
            <person name="Duplessis S."/>
            <person name="Ehlting J."/>
            <person name="Ellis B."/>
            <person name="Gendler K."/>
            <person name="Goodstein D."/>
            <person name="Gribskov M."/>
            <person name="Grimwood J."/>
            <person name="Groover A."/>
            <person name="Gunter L."/>
            <person name="Hamberger B."/>
            <person name="Heinze B."/>
            <person name="Helariutta Y."/>
            <person name="Henrissat B."/>
            <person name="Holligan D."/>
            <person name="Holt R."/>
            <person name="Huang W."/>
            <person name="Islam-Faridi N."/>
            <person name="Jones S."/>
            <person name="Jones-Rhoades M."/>
            <person name="Jorgensen R."/>
            <person name="Joshi C."/>
            <person name="Kangasjarvi J."/>
            <person name="Karlsson J."/>
            <person name="Kelleher C."/>
            <person name="Kirkpatrick R."/>
            <person name="Kirst M."/>
            <person name="Kohler A."/>
            <person name="Kalluri U."/>
            <person name="Larimer F."/>
            <person name="Leebens-Mack J."/>
            <person name="Leple J.C."/>
            <person name="Locascio P."/>
            <person name="Lou Y."/>
            <person name="Lucas S."/>
            <person name="Martin F."/>
            <person name="Montanini B."/>
            <person name="Napoli C."/>
            <person name="Nelson D.R."/>
            <person name="Nelson C."/>
            <person name="Nieminen K."/>
            <person name="Nilsson O."/>
            <person name="Pereda V."/>
            <person name="Peter G."/>
            <person name="Philippe R."/>
            <person name="Pilate G."/>
            <person name="Poliakov A."/>
            <person name="Razumovskaya J."/>
            <person name="Richardson P."/>
            <person name="Rinaldi C."/>
            <person name="Ritland K."/>
            <person name="Rouze P."/>
            <person name="Ryaboy D."/>
            <person name="Schmutz J."/>
            <person name="Schrader J."/>
            <person name="Segerman B."/>
            <person name="Shin H."/>
            <person name="Siddiqui A."/>
            <person name="Sterky F."/>
            <person name="Terry A."/>
            <person name="Tsai C.J."/>
            <person name="Uberbacher E."/>
            <person name="Unneberg P."/>
            <person name="Vahala J."/>
            <person name="Wall K."/>
            <person name="Wessler S."/>
            <person name="Yang G."/>
            <person name="Yin T."/>
            <person name="Douglas C."/>
            <person name="Marra M."/>
            <person name="Sandberg G."/>
            <person name="Van de Peer Y."/>
            <person name="Rokhsar D."/>
        </authorList>
    </citation>
    <scope>NUCLEOTIDE SEQUENCE [LARGE SCALE GENOMIC DNA]</scope>
    <source>
        <strain evidence="2">cv. Nisqually</strain>
    </source>
</reference>
<protein>
    <submittedName>
        <fullName evidence="1">Uncharacterized protein</fullName>
    </submittedName>
</protein>
<sequence length="155" mass="17982">MMKFNPNRNSMIIGCWNVIGLNDPIKHSELRRLIQQERVALFGLVETRVRDMNKENVSRLLLRSWSFLYNYDFSCKGCIWVCWNADVVKVDALSMSDQAIHVCVTILGTDICFNASIIYKDNSASLREAFWFDIVSWSDGWESTPWILMSDFNAI</sequence>
<dbReference type="EMBL" id="CM009293">
    <property type="protein sequence ID" value="KAI9396430.1"/>
    <property type="molecule type" value="Genomic_DNA"/>
</dbReference>
<accession>A0ACC0T4D8</accession>
<comment type="caution">
    <text evidence="1">The sequence shown here is derived from an EMBL/GenBank/DDBJ whole genome shotgun (WGS) entry which is preliminary data.</text>
</comment>
<proteinExistence type="predicted"/>
<name>A0ACC0T4D8_POPTR</name>
<evidence type="ECO:0000313" key="1">
    <source>
        <dbReference type="EMBL" id="KAI9396430.1"/>
    </source>
</evidence>
<dbReference type="Proteomes" id="UP000006729">
    <property type="component" value="Chromosome 4"/>
</dbReference>
<evidence type="ECO:0000313" key="2">
    <source>
        <dbReference type="Proteomes" id="UP000006729"/>
    </source>
</evidence>
<keyword evidence="2" id="KW-1185">Reference proteome</keyword>
<organism evidence="1 2">
    <name type="scientific">Populus trichocarpa</name>
    <name type="common">Western balsam poplar</name>
    <name type="synonym">Populus balsamifera subsp. trichocarpa</name>
    <dbReference type="NCBI Taxonomy" id="3694"/>
    <lineage>
        <taxon>Eukaryota</taxon>
        <taxon>Viridiplantae</taxon>
        <taxon>Streptophyta</taxon>
        <taxon>Embryophyta</taxon>
        <taxon>Tracheophyta</taxon>
        <taxon>Spermatophyta</taxon>
        <taxon>Magnoliopsida</taxon>
        <taxon>eudicotyledons</taxon>
        <taxon>Gunneridae</taxon>
        <taxon>Pentapetalae</taxon>
        <taxon>rosids</taxon>
        <taxon>fabids</taxon>
        <taxon>Malpighiales</taxon>
        <taxon>Salicaceae</taxon>
        <taxon>Saliceae</taxon>
        <taxon>Populus</taxon>
    </lineage>
</organism>